<dbReference type="Proteomes" id="UP000203261">
    <property type="component" value="Segment"/>
</dbReference>
<dbReference type="KEGG" id="vg:29125228"/>
<dbReference type="OrthoDB" id="17365at10239"/>
<sequence length="198" mass="22148">MESVFSKINGMSPVAQDFIWLGEYLDGTHLSEFGLETKEENSFYDIQRDKLLRFGLIGHGLKLYFEVDGVFNLAGQAIELEYRVGDKVYPLTGLYGQSRDIITYKDAEALLNPAGGKVRTQINQYTFGYKTELDVQGIKFNLKALCVVPYGKAAYMNLRLVSDSELEGTLVVKKNNRVHQEIKAPLSKGVGGEVNIII</sequence>
<dbReference type="RefSeq" id="YP_009302448.1">
    <property type="nucleotide sequence ID" value="NC_031245.1"/>
</dbReference>
<proteinExistence type="predicted"/>
<keyword evidence="2" id="KW-1185">Reference proteome</keyword>
<dbReference type="EMBL" id="KT624200">
    <property type="protein sequence ID" value="AMM44859.1"/>
    <property type="molecule type" value="Genomic_DNA"/>
</dbReference>
<protein>
    <submittedName>
        <fullName evidence="1">Uncharacterized protein</fullName>
    </submittedName>
</protein>
<organism evidence="1 2">
    <name type="scientific">Bacillus phage SP-15</name>
    <dbReference type="NCBI Taxonomy" id="1792032"/>
    <lineage>
        <taxon>Viruses</taxon>
        <taxon>Duplodnaviria</taxon>
        <taxon>Heunggongvirae</taxon>
        <taxon>Uroviricota</taxon>
        <taxon>Caudoviricetes</taxon>
        <taxon>Thornevirus</taxon>
        <taxon>Thornevirus SP15</taxon>
    </lineage>
</organism>
<reference evidence="1 2" key="1">
    <citation type="submission" date="2015-08" db="EMBL/GenBank/DDBJ databases">
        <authorList>
            <person name="Babu N.S."/>
            <person name="Beckwith C.J."/>
            <person name="Beseler K.G."/>
            <person name="Brison A."/>
            <person name="Carone J.V."/>
            <person name="Caskin T.P."/>
            <person name="Diamond M."/>
            <person name="Durham M.E."/>
            <person name="Foxe J.M."/>
            <person name="Go M."/>
            <person name="Henderson B.A."/>
            <person name="Jones I.B."/>
            <person name="McGettigan J.A."/>
            <person name="Micheletti S.J."/>
            <person name="Nasrallah M.E."/>
            <person name="Ortiz D."/>
            <person name="Piller C.R."/>
            <person name="Privatt S.R."/>
            <person name="Schneider S.L."/>
            <person name="Sharp S."/>
            <person name="Smith T.C."/>
            <person name="Stanton J.D."/>
            <person name="Ullery H.E."/>
            <person name="Wilson R.J."/>
            <person name="Serrano M.G."/>
            <person name="Buck G."/>
            <person name="Lee V."/>
            <person name="Wang Y."/>
            <person name="Carvalho R."/>
            <person name="Voegtly L."/>
            <person name="Shi R."/>
            <person name="Duckworth R."/>
            <person name="Johnson A."/>
            <person name="Loviza R."/>
            <person name="Walstead R."/>
            <person name="Shah Z."/>
            <person name="Kiflezghi M."/>
            <person name="Wade K."/>
            <person name="Ball S.L."/>
            <person name="Bradley K.W."/>
            <person name="Asai D.J."/>
            <person name="Bowman C.A."/>
            <person name="Russell D.A."/>
            <person name="Pope W.H."/>
            <person name="Jacobs-Sera D."/>
            <person name="Hendrix R.W."/>
            <person name="Hatfull G.F."/>
        </authorList>
    </citation>
    <scope>NUCLEOTIDE SEQUENCE [LARGE SCALE GENOMIC DNA]</scope>
</reference>
<dbReference type="GeneID" id="29125228"/>
<accession>A0A127AW14</accession>
<name>A0A127AW14_9CAUD</name>
<gene>
    <name evidence="1" type="ORF">SP15_060</name>
</gene>
<evidence type="ECO:0000313" key="1">
    <source>
        <dbReference type="EMBL" id="AMM44859.1"/>
    </source>
</evidence>
<evidence type="ECO:0000313" key="2">
    <source>
        <dbReference type="Proteomes" id="UP000203261"/>
    </source>
</evidence>